<dbReference type="PANTHER" id="PTHR48164">
    <property type="entry name" value="DOLICHYL-DIPHOSPHOOLIGOSACCHARIDE--PROTEIN GLYCOSYLTRANSFERASE SUBUNIT 4"/>
    <property type="match status" value="1"/>
</dbReference>
<organism evidence="10">
    <name type="scientific">Panellus stipticus</name>
    <dbReference type="NCBI Taxonomy" id="5636"/>
    <lineage>
        <taxon>Eukaryota</taxon>
        <taxon>Fungi</taxon>
        <taxon>Dikarya</taxon>
        <taxon>Basidiomycota</taxon>
        <taxon>Agaricomycotina</taxon>
        <taxon>Agaricomycetes</taxon>
        <taxon>Agaricomycetidae</taxon>
        <taxon>Agaricales</taxon>
        <taxon>Marasmiineae</taxon>
        <taxon>Mycenaceae</taxon>
        <taxon>Panellus</taxon>
    </lineage>
</organism>
<dbReference type="SUPFAM" id="SSF103464">
    <property type="entry name" value="Oligosaccharyltransferase subunit ost4p"/>
    <property type="match status" value="1"/>
</dbReference>
<name>A0A075E995_9AGAR</name>
<dbReference type="GO" id="GO:0018279">
    <property type="term" value="P:protein N-linked glycosylation via asparagine"/>
    <property type="evidence" value="ECO:0007669"/>
    <property type="project" value="TreeGrafter"/>
</dbReference>
<protein>
    <recommendedName>
        <fullName evidence="3">Dolichyl-diphosphooligosaccharide--protein glycosyltransferase subunit 4</fullName>
    </recommendedName>
</protein>
<sequence length="50" mass="5376">HGALPLIQYLISHSTLYTLANSLGILAMLTVVGYHFVAVNAKYLSKSSKA</sequence>
<evidence type="ECO:0000256" key="3">
    <source>
        <dbReference type="ARBA" id="ARBA00017662"/>
    </source>
</evidence>
<keyword evidence="4 9" id="KW-0812">Transmembrane</keyword>
<evidence type="ECO:0000256" key="8">
    <source>
        <dbReference type="ARBA" id="ARBA00023136"/>
    </source>
</evidence>
<comment type="similarity">
    <text evidence="2">Belongs to the OST4 family.</text>
</comment>
<keyword evidence="7 9" id="KW-1133">Transmembrane helix</keyword>
<accession>A0A075E995</accession>
<keyword evidence="8 9" id="KW-0472">Membrane</keyword>
<evidence type="ECO:0000256" key="5">
    <source>
        <dbReference type="ARBA" id="ARBA00022824"/>
    </source>
</evidence>
<dbReference type="InterPro" id="IPR018943">
    <property type="entry name" value="Oligosaccaryltransferase"/>
</dbReference>
<evidence type="ECO:0000256" key="4">
    <source>
        <dbReference type="ARBA" id="ARBA00022692"/>
    </source>
</evidence>
<evidence type="ECO:0000256" key="2">
    <source>
        <dbReference type="ARBA" id="ARBA00007685"/>
    </source>
</evidence>
<dbReference type="GO" id="GO:0008250">
    <property type="term" value="C:oligosaccharyltransferase complex"/>
    <property type="evidence" value="ECO:0007669"/>
    <property type="project" value="TreeGrafter"/>
</dbReference>
<evidence type="ECO:0000313" key="10">
    <source>
        <dbReference type="EMBL" id="AID18659.1"/>
    </source>
</evidence>
<comment type="subcellular location">
    <subcellularLocation>
        <location evidence="1">Endoplasmic reticulum membrane</location>
        <topology evidence="1">Single-pass type III membrane protein</topology>
    </subcellularLocation>
</comment>
<reference evidence="10" key="1">
    <citation type="submission" date="2013-11" db="EMBL/GenBank/DDBJ databases">
        <title>Possible role of manganese superoxide dismutase in mushroom bioluminescence.</title>
        <authorList>
            <person name="Vydryakova G.A."/>
            <person name="Bissett J."/>
        </authorList>
    </citation>
    <scope>NUCLEOTIDE SEQUENCE</scope>
    <source>
        <strain evidence="10">Ssp5</strain>
    </source>
</reference>
<keyword evidence="5" id="KW-0256">Endoplasmic reticulum</keyword>
<dbReference type="InterPro" id="IPR051307">
    <property type="entry name" value="OST4"/>
</dbReference>
<dbReference type="Pfam" id="PF10215">
    <property type="entry name" value="Ost4"/>
    <property type="match status" value="1"/>
</dbReference>
<dbReference type="EMBL" id="KF846077">
    <property type="protein sequence ID" value="AID18659.1"/>
    <property type="molecule type" value="mRNA"/>
</dbReference>
<proteinExistence type="evidence at transcript level"/>
<keyword evidence="6" id="KW-0735">Signal-anchor</keyword>
<evidence type="ECO:0000256" key="1">
    <source>
        <dbReference type="ARBA" id="ARBA00004643"/>
    </source>
</evidence>
<dbReference type="PANTHER" id="PTHR48164:SF1">
    <property type="entry name" value="DOLICHYL-DIPHOSPHOOLIGOSACCHARIDE--PROTEIN GLYCOSYLTRANSFERASE SUBUNIT 4"/>
    <property type="match status" value="1"/>
</dbReference>
<feature type="transmembrane region" description="Helical" evidence="9">
    <location>
        <begin position="16"/>
        <end position="39"/>
    </location>
</feature>
<evidence type="ECO:0000256" key="6">
    <source>
        <dbReference type="ARBA" id="ARBA00022968"/>
    </source>
</evidence>
<dbReference type="AlphaFoldDB" id="A0A075E995"/>
<evidence type="ECO:0000256" key="7">
    <source>
        <dbReference type="ARBA" id="ARBA00022989"/>
    </source>
</evidence>
<feature type="non-terminal residue" evidence="10">
    <location>
        <position position="1"/>
    </location>
</feature>
<evidence type="ECO:0000256" key="9">
    <source>
        <dbReference type="SAM" id="Phobius"/>
    </source>
</evidence>
<dbReference type="InterPro" id="IPR036330">
    <property type="entry name" value="Ost4p_sf"/>
</dbReference>